<dbReference type="Pfam" id="PF00078">
    <property type="entry name" value="RVT_1"/>
    <property type="match status" value="1"/>
</dbReference>
<gene>
    <name evidence="2" type="ORF">QYM36_013447</name>
</gene>
<accession>A0AA88HEA9</accession>
<reference evidence="2" key="1">
    <citation type="submission" date="2023-07" db="EMBL/GenBank/DDBJ databases">
        <title>Chromosome-level genome assembly of Artemia franciscana.</title>
        <authorList>
            <person name="Jo E."/>
        </authorList>
    </citation>
    <scope>NUCLEOTIDE SEQUENCE</scope>
    <source>
        <tissue evidence="2">Whole body</tissue>
    </source>
</reference>
<sequence length="212" mass="24118">MYGSTKAVVRVFGKGDSRIFEQTRGVKQGSALSPRLFGILVNDIVEFLEKRWAPTVELGNRMISAVLFADDMALEAKTARELQILIDLMAEYLESKKLRLNLGTMEIMIFNKGGRRNLVENEKFRFKGQEIKVVEKAKYLGFTLTPNCSWKEHVSEMSKRGEAAVGAILLAIVQNWYQPESFIIKKDIMQKVKDFPTAHIQLSVNFPDKLES</sequence>
<dbReference type="EMBL" id="JAVRJZ010000017">
    <property type="protein sequence ID" value="KAK2709778.1"/>
    <property type="molecule type" value="Genomic_DNA"/>
</dbReference>
<protein>
    <recommendedName>
        <fullName evidence="1">Reverse transcriptase domain-containing protein</fullName>
    </recommendedName>
</protein>
<organism evidence="2 3">
    <name type="scientific">Artemia franciscana</name>
    <name type="common">Brine shrimp</name>
    <name type="synonym">Artemia sanfranciscana</name>
    <dbReference type="NCBI Taxonomy" id="6661"/>
    <lineage>
        <taxon>Eukaryota</taxon>
        <taxon>Metazoa</taxon>
        <taxon>Ecdysozoa</taxon>
        <taxon>Arthropoda</taxon>
        <taxon>Crustacea</taxon>
        <taxon>Branchiopoda</taxon>
        <taxon>Anostraca</taxon>
        <taxon>Artemiidae</taxon>
        <taxon>Artemia</taxon>
    </lineage>
</organism>
<proteinExistence type="predicted"/>
<comment type="caution">
    <text evidence="2">The sequence shown here is derived from an EMBL/GenBank/DDBJ whole genome shotgun (WGS) entry which is preliminary data.</text>
</comment>
<feature type="non-terminal residue" evidence="2">
    <location>
        <position position="212"/>
    </location>
</feature>
<feature type="domain" description="Reverse transcriptase" evidence="1">
    <location>
        <begin position="1"/>
        <end position="144"/>
    </location>
</feature>
<dbReference type="InterPro" id="IPR000477">
    <property type="entry name" value="RT_dom"/>
</dbReference>
<evidence type="ECO:0000313" key="2">
    <source>
        <dbReference type="EMBL" id="KAK2709778.1"/>
    </source>
</evidence>
<dbReference type="SUPFAM" id="SSF56672">
    <property type="entry name" value="DNA/RNA polymerases"/>
    <property type="match status" value="1"/>
</dbReference>
<evidence type="ECO:0000313" key="3">
    <source>
        <dbReference type="Proteomes" id="UP001187531"/>
    </source>
</evidence>
<dbReference type="PANTHER" id="PTHR47027:SF20">
    <property type="entry name" value="REVERSE TRANSCRIPTASE-LIKE PROTEIN WITH RNA-DIRECTED DNA POLYMERASE DOMAIN"/>
    <property type="match status" value="1"/>
</dbReference>
<keyword evidence="3" id="KW-1185">Reference proteome</keyword>
<dbReference type="PROSITE" id="PS50878">
    <property type="entry name" value="RT_POL"/>
    <property type="match status" value="1"/>
</dbReference>
<dbReference type="AlphaFoldDB" id="A0AA88HEA9"/>
<evidence type="ECO:0000259" key="1">
    <source>
        <dbReference type="PROSITE" id="PS50878"/>
    </source>
</evidence>
<dbReference type="InterPro" id="IPR043502">
    <property type="entry name" value="DNA/RNA_pol_sf"/>
</dbReference>
<dbReference type="GO" id="GO:0071897">
    <property type="term" value="P:DNA biosynthetic process"/>
    <property type="evidence" value="ECO:0007669"/>
    <property type="project" value="UniProtKB-ARBA"/>
</dbReference>
<dbReference type="PANTHER" id="PTHR47027">
    <property type="entry name" value="REVERSE TRANSCRIPTASE DOMAIN-CONTAINING PROTEIN"/>
    <property type="match status" value="1"/>
</dbReference>
<name>A0AA88HEA9_ARTSF</name>
<dbReference type="Proteomes" id="UP001187531">
    <property type="component" value="Unassembled WGS sequence"/>
</dbReference>